<gene>
    <name evidence="5" type="ORF">BFC18_18590</name>
</gene>
<dbReference type="OrthoDB" id="5431326at2"/>
<sequence>MKKAAIALSIALTTTAALADDELTVYMMDPTSGEAAGEVMISDSEYGLVFTPSLEGLAPGGHGFHVHENASCESAEKDGKTVPAGAAGSHLDPEKTGQHGYPWADNSHLGDLPILLVDSDGMATHPVLAPRLTMDDLKDRALMIHQGGDNYSDAPEKLGGGGARALCGVIKS</sequence>
<dbReference type="NCBIfam" id="NF007628">
    <property type="entry name" value="PRK10290.1"/>
    <property type="match status" value="1"/>
</dbReference>
<feature type="signal peptide" evidence="3">
    <location>
        <begin position="1"/>
        <end position="19"/>
    </location>
</feature>
<name>A0A1E7Z7F8_9ALTE</name>
<dbReference type="AlphaFoldDB" id="A0A1E7Z7F8"/>
<dbReference type="InterPro" id="IPR001424">
    <property type="entry name" value="SOD_Cu_Zn_dom"/>
</dbReference>
<feature type="region of interest" description="Disordered" evidence="2">
    <location>
        <begin position="74"/>
        <end position="97"/>
    </location>
</feature>
<evidence type="ECO:0000313" key="6">
    <source>
        <dbReference type="Proteomes" id="UP000175691"/>
    </source>
</evidence>
<evidence type="ECO:0000259" key="4">
    <source>
        <dbReference type="Pfam" id="PF00080"/>
    </source>
</evidence>
<dbReference type="Proteomes" id="UP000175691">
    <property type="component" value="Unassembled WGS sequence"/>
</dbReference>
<feature type="chain" id="PRO_5009209510" evidence="3">
    <location>
        <begin position="20"/>
        <end position="172"/>
    </location>
</feature>
<protein>
    <submittedName>
        <fullName evidence="5">Superoxide dismutase</fullName>
    </submittedName>
</protein>
<organism evidence="5 6">
    <name type="scientific">Alteromonas confluentis</name>
    <dbReference type="NCBI Taxonomy" id="1656094"/>
    <lineage>
        <taxon>Bacteria</taxon>
        <taxon>Pseudomonadati</taxon>
        <taxon>Pseudomonadota</taxon>
        <taxon>Gammaproteobacteria</taxon>
        <taxon>Alteromonadales</taxon>
        <taxon>Alteromonadaceae</taxon>
        <taxon>Alteromonas/Salinimonas group</taxon>
        <taxon>Alteromonas</taxon>
    </lineage>
</organism>
<dbReference type="STRING" id="1656094.BFC18_18590"/>
<dbReference type="RefSeq" id="WP_070126863.1">
    <property type="nucleotide sequence ID" value="NZ_MDHN01000040.1"/>
</dbReference>
<comment type="similarity">
    <text evidence="1">Belongs to the Cu-Zn superoxide dismutase family.</text>
</comment>
<evidence type="ECO:0000313" key="5">
    <source>
        <dbReference type="EMBL" id="OFC69417.1"/>
    </source>
</evidence>
<dbReference type="GO" id="GO:0005507">
    <property type="term" value="F:copper ion binding"/>
    <property type="evidence" value="ECO:0007669"/>
    <property type="project" value="InterPro"/>
</dbReference>
<dbReference type="InterPro" id="IPR036423">
    <property type="entry name" value="SOD-like_Cu/Zn_dom_sf"/>
</dbReference>
<reference evidence="5 6" key="1">
    <citation type="submission" date="2016-08" db="EMBL/GenBank/DDBJ databases">
        <authorList>
            <person name="Seilhamer J.J."/>
        </authorList>
    </citation>
    <scope>NUCLEOTIDE SEQUENCE [LARGE SCALE GENOMIC DNA]</scope>
    <source>
        <strain evidence="5 6">KCTC 42603</strain>
    </source>
</reference>
<dbReference type="GO" id="GO:0006801">
    <property type="term" value="P:superoxide metabolic process"/>
    <property type="evidence" value="ECO:0007669"/>
    <property type="project" value="InterPro"/>
</dbReference>
<comment type="caution">
    <text evidence="5">The sequence shown here is derived from an EMBL/GenBank/DDBJ whole genome shotgun (WGS) entry which is preliminary data.</text>
</comment>
<evidence type="ECO:0000256" key="2">
    <source>
        <dbReference type="SAM" id="MobiDB-lite"/>
    </source>
</evidence>
<dbReference type="EMBL" id="MDHN01000040">
    <property type="protein sequence ID" value="OFC69417.1"/>
    <property type="molecule type" value="Genomic_DNA"/>
</dbReference>
<proteinExistence type="inferred from homology"/>
<accession>A0A1E7Z7F8</accession>
<dbReference type="SUPFAM" id="SSF49329">
    <property type="entry name" value="Cu,Zn superoxide dismutase-like"/>
    <property type="match status" value="1"/>
</dbReference>
<evidence type="ECO:0000256" key="3">
    <source>
        <dbReference type="SAM" id="SignalP"/>
    </source>
</evidence>
<dbReference type="Pfam" id="PF00080">
    <property type="entry name" value="Sod_Cu"/>
    <property type="match status" value="1"/>
</dbReference>
<dbReference type="CDD" id="cd00305">
    <property type="entry name" value="Cu-Zn_Superoxide_Dismutase"/>
    <property type="match status" value="1"/>
</dbReference>
<keyword evidence="6" id="KW-1185">Reference proteome</keyword>
<evidence type="ECO:0000256" key="1">
    <source>
        <dbReference type="ARBA" id="ARBA00010457"/>
    </source>
</evidence>
<dbReference type="PANTHER" id="PTHR10003">
    <property type="entry name" value="SUPEROXIDE DISMUTASE CU-ZN -RELATED"/>
    <property type="match status" value="1"/>
</dbReference>
<dbReference type="InterPro" id="IPR024134">
    <property type="entry name" value="SOD_Cu/Zn_/chaperone"/>
</dbReference>
<dbReference type="Gene3D" id="2.60.40.200">
    <property type="entry name" value="Superoxide dismutase, copper/zinc binding domain"/>
    <property type="match status" value="1"/>
</dbReference>
<keyword evidence="3" id="KW-0732">Signal</keyword>
<feature type="domain" description="Superoxide dismutase copper/zinc binding" evidence="4">
    <location>
        <begin position="37"/>
        <end position="170"/>
    </location>
</feature>